<keyword evidence="4" id="KW-0645">Protease</keyword>
<protein>
    <recommendedName>
        <fullName evidence="14">Peptidase M48 domain-containing protein</fullName>
    </recommendedName>
</protein>
<evidence type="ECO:0000256" key="12">
    <source>
        <dbReference type="SAM" id="MobiDB-lite"/>
    </source>
</evidence>
<dbReference type="InterPro" id="IPR011990">
    <property type="entry name" value="TPR-like_helical_dom_sf"/>
</dbReference>
<dbReference type="InterPro" id="IPR050083">
    <property type="entry name" value="HtpX_protease"/>
</dbReference>
<organism evidence="15 16">
    <name type="scientific">Euhalothece natronophila Z-M001</name>
    <dbReference type="NCBI Taxonomy" id="522448"/>
    <lineage>
        <taxon>Bacteria</taxon>
        <taxon>Bacillati</taxon>
        <taxon>Cyanobacteriota</taxon>
        <taxon>Cyanophyceae</taxon>
        <taxon>Oscillatoriophycideae</taxon>
        <taxon>Chroococcales</taxon>
        <taxon>Halothecacae</taxon>
        <taxon>Halothece cluster</taxon>
        <taxon>Euhalothece</taxon>
    </lineage>
</organism>
<evidence type="ECO:0000256" key="9">
    <source>
        <dbReference type="ARBA" id="ARBA00022989"/>
    </source>
</evidence>
<dbReference type="GO" id="GO:0006508">
    <property type="term" value="P:proteolysis"/>
    <property type="evidence" value="ECO:0007669"/>
    <property type="project" value="UniProtKB-KW"/>
</dbReference>
<evidence type="ECO:0000256" key="3">
    <source>
        <dbReference type="ARBA" id="ARBA00022475"/>
    </source>
</evidence>
<feature type="compositionally biased region" description="Basic residues" evidence="12">
    <location>
        <begin position="144"/>
        <end position="158"/>
    </location>
</feature>
<dbReference type="Pfam" id="PF01435">
    <property type="entry name" value="Peptidase_M48"/>
    <property type="match status" value="1"/>
</dbReference>
<evidence type="ECO:0000256" key="4">
    <source>
        <dbReference type="ARBA" id="ARBA00022670"/>
    </source>
</evidence>
<evidence type="ECO:0000256" key="5">
    <source>
        <dbReference type="ARBA" id="ARBA00022692"/>
    </source>
</evidence>
<keyword evidence="3" id="KW-1003">Cell membrane</keyword>
<comment type="subcellular location">
    <subcellularLocation>
        <location evidence="2">Cell membrane</location>
        <topology evidence="2">Multi-pass membrane protein</topology>
    </subcellularLocation>
</comment>
<keyword evidence="7" id="KW-0378">Hydrolase</keyword>
<evidence type="ECO:0000313" key="15">
    <source>
        <dbReference type="EMBL" id="QDZ41128.1"/>
    </source>
</evidence>
<feature type="transmembrane region" description="Helical" evidence="13">
    <location>
        <begin position="580"/>
        <end position="598"/>
    </location>
</feature>
<feature type="transmembrane region" description="Helical" evidence="13">
    <location>
        <begin position="350"/>
        <end position="370"/>
    </location>
</feature>
<dbReference type="Proteomes" id="UP000318453">
    <property type="component" value="Chromosome"/>
</dbReference>
<keyword evidence="9 13" id="KW-1133">Transmembrane helix</keyword>
<keyword evidence="16" id="KW-1185">Reference proteome</keyword>
<keyword evidence="10" id="KW-0482">Metalloprotease</keyword>
<feature type="compositionally biased region" description="Basic and acidic residues" evidence="12">
    <location>
        <begin position="121"/>
        <end position="131"/>
    </location>
</feature>
<proteinExistence type="predicted"/>
<feature type="transmembrane region" description="Helical" evidence="13">
    <location>
        <begin position="238"/>
        <end position="257"/>
    </location>
</feature>
<dbReference type="InterPro" id="IPR001915">
    <property type="entry name" value="Peptidase_M48"/>
</dbReference>
<evidence type="ECO:0000256" key="2">
    <source>
        <dbReference type="ARBA" id="ARBA00004651"/>
    </source>
</evidence>
<evidence type="ECO:0000256" key="1">
    <source>
        <dbReference type="ARBA" id="ARBA00001947"/>
    </source>
</evidence>
<dbReference type="GO" id="GO:0046872">
    <property type="term" value="F:metal ion binding"/>
    <property type="evidence" value="ECO:0007669"/>
    <property type="project" value="UniProtKB-KW"/>
</dbReference>
<gene>
    <name evidence="15" type="ORF">FRE64_14970</name>
</gene>
<dbReference type="EMBL" id="CP042326">
    <property type="protein sequence ID" value="QDZ41128.1"/>
    <property type="molecule type" value="Genomic_DNA"/>
</dbReference>
<keyword evidence="11 13" id="KW-0472">Membrane</keyword>
<evidence type="ECO:0000256" key="13">
    <source>
        <dbReference type="SAM" id="Phobius"/>
    </source>
</evidence>
<keyword evidence="8" id="KW-0862">Zinc</keyword>
<dbReference type="PANTHER" id="PTHR43221">
    <property type="entry name" value="PROTEASE HTPX"/>
    <property type="match status" value="1"/>
</dbReference>
<name>A0A5B8NQ23_9CHRO</name>
<feature type="region of interest" description="Disordered" evidence="12">
    <location>
        <begin position="100"/>
        <end position="161"/>
    </location>
</feature>
<dbReference type="PANTHER" id="PTHR43221:SF1">
    <property type="entry name" value="PROTEASE HTPX"/>
    <property type="match status" value="1"/>
</dbReference>
<feature type="transmembrane region" description="Helical" evidence="13">
    <location>
        <begin position="297"/>
        <end position="316"/>
    </location>
</feature>
<feature type="transmembrane region" description="Helical" evidence="13">
    <location>
        <begin position="618"/>
        <end position="639"/>
    </location>
</feature>
<dbReference type="GO" id="GO:0004222">
    <property type="term" value="F:metalloendopeptidase activity"/>
    <property type="evidence" value="ECO:0007669"/>
    <property type="project" value="InterPro"/>
</dbReference>
<dbReference type="OrthoDB" id="15218at2"/>
<evidence type="ECO:0000256" key="10">
    <source>
        <dbReference type="ARBA" id="ARBA00023049"/>
    </source>
</evidence>
<comment type="cofactor">
    <cofactor evidence="1">
        <name>Zn(2+)</name>
        <dbReference type="ChEBI" id="CHEBI:29105"/>
    </cofactor>
</comment>
<evidence type="ECO:0000313" key="16">
    <source>
        <dbReference type="Proteomes" id="UP000318453"/>
    </source>
</evidence>
<evidence type="ECO:0000259" key="14">
    <source>
        <dbReference type="Pfam" id="PF01435"/>
    </source>
</evidence>
<evidence type="ECO:0000256" key="11">
    <source>
        <dbReference type="ARBA" id="ARBA00023136"/>
    </source>
</evidence>
<keyword evidence="5 13" id="KW-0812">Transmembrane</keyword>
<dbReference type="Gene3D" id="3.30.2010.10">
    <property type="entry name" value="Metalloproteases ('zincins'), catalytic domain"/>
    <property type="match status" value="1"/>
</dbReference>
<evidence type="ECO:0000256" key="8">
    <source>
        <dbReference type="ARBA" id="ARBA00022833"/>
    </source>
</evidence>
<evidence type="ECO:0000256" key="7">
    <source>
        <dbReference type="ARBA" id="ARBA00022801"/>
    </source>
</evidence>
<sequence length="780" mass="89711">MNVNNNDFNCLNLAQKALAAREYESAIAQFEQICQNSHDQTLISTAKKGLVSAYIKSGKAEKAIQLCEEIQQTGDISNQVWARRQLKELKTAERLSETTGFVVDTAPPDVSPPPVKKRQSFKKETPPETPKKKPISSPKTEKKTAKKKQEKKNKAKPKPLKELSKPSIKREWRDAPSAENWQPLSIKFQFRFWLRIAISIVAFFWLFRASIEIFMGLTNDLLVSLPDIRPFQPFYRDPTITLIIFLVIVCIISPWWLDGVMSILYQRRKLSLSEFLTRCPDSGKILRNYCRQHKIPFPYLGLLHITSPVIFSYGHLPKNTRIIVSEGLLSQLEDEEIATLLAGELAMSRYGLFPILSSAIAFLQIPYSLYYQIAYWGEKSYQKIPKRSPRFIPNWIWRDIPPLIRNSGAIISNFFYLAYRLWQLPLNWIFQAQHFYRDQFSVSLTGNPNAKVRALIKLTFGMTHGIEVEKQTPYFLESFNPLFPIGYRQGLSLGSLSEHIALETILNWELSQPYRHYLNSFHSHPPISDRAFNLLQFATKYQLPLELEITNPHPSSRSWIDQIKTLISAYRVFPLLQKSVYLGIILGVILRLIFWGMGIISEQLDFFYLSWLTEAETILNGSILFAFSLSLLIGINHYFPNLKLSKENNNPNLSQWLTQMTHPQEVASLRIEGQLLGRSGISNWLGQDLILKTKRGIIPLHFSSRLGIIGNTLPNFSRPNQFIQKPVIVSGWLRRGVIPWLDVERITYNQRHSIQAHYPIWVTMIAVGAAIWGAQLILQA</sequence>
<feature type="transmembrane region" description="Helical" evidence="13">
    <location>
        <begin position="192"/>
        <end position="218"/>
    </location>
</feature>
<dbReference type="RefSeq" id="WP_146296964.1">
    <property type="nucleotide sequence ID" value="NZ_CP042326.1"/>
</dbReference>
<dbReference type="KEGG" id="enn:FRE64_14970"/>
<reference evidence="15" key="1">
    <citation type="submission" date="2019-08" db="EMBL/GenBank/DDBJ databases">
        <title>Carotenoids and Carotenoid Binding Proteins in the Halophilic Cyanobacterium Euhalothece sp. ZM00.</title>
        <authorList>
            <person name="Cho S.M."/>
            <person name="Song J.Y."/>
            <person name="Park Y.-I."/>
        </authorList>
    </citation>
    <scope>NUCLEOTIDE SEQUENCE [LARGE SCALE GENOMIC DNA]</scope>
    <source>
        <strain evidence="15">Z-M001</strain>
    </source>
</reference>
<keyword evidence="6" id="KW-0479">Metal-binding</keyword>
<dbReference type="AlphaFoldDB" id="A0A5B8NQ23"/>
<accession>A0A5B8NQ23</accession>
<feature type="domain" description="Peptidase M48" evidence="14">
    <location>
        <begin position="311"/>
        <end position="534"/>
    </location>
</feature>
<feature type="transmembrane region" description="Helical" evidence="13">
    <location>
        <begin position="758"/>
        <end position="778"/>
    </location>
</feature>
<dbReference type="Gene3D" id="1.25.40.10">
    <property type="entry name" value="Tetratricopeptide repeat domain"/>
    <property type="match status" value="1"/>
</dbReference>
<dbReference type="GO" id="GO:0005886">
    <property type="term" value="C:plasma membrane"/>
    <property type="evidence" value="ECO:0007669"/>
    <property type="project" value="UniProtKB-SubCell"/>
</dbReference>
<evidence type="ECO:0000256" key="6">
    <source>
        <dbReference type="ARBA" id="ARBA00022723"/>
    </source>
</evidence>